<dbReference type="PRINTS" id="PR00032">
    <property type="entry name" value="HTHARAC"/>
</dbReference>
<dbReference type="InterPro" id="IPR009057">
    <property type="entry name" value="Homeodomain-like_sf"/>
</dbReference>
<feature type="domain" description="HTH araC/xylS-type" evidence="4">
    <location>
        <begin position="200"/>
        <end position="301"/>
    </location>
</feature>
<dbReference type="AlphaFoldDB" id="A0A7W9LLY1"/>
<dbReference type="GO" id="GO:0003700">
    <property type="term" value="F:DNA-binding transcription factor activity"/>
    <property type="evidence" value="ECO:0007669"/>
    <property type="project" value="InterPro"/>
</dbReference>
<dbReference type="Proteomes" id="UP000542813">
    <property type="component" value="Unassembled WGS sequence"/>
</dbReference>
<keyword evidence="3" id="KW-0804">Transcription</keyword>
<dbReference type="InterPro" id="IPR018060">
    <property type="entry name" value="HTH_AraC"/>
</dbReference>
<dbReference type="RefSeq" id="WP_184823264.1">
    <property type="nucleotide sequence ID" value="NZ_JACHMM010000001.1"/>
</dbReference>
<accession>A0A7W9LLY1</accession>
<reference evidence="5 6" key="1">
    <citation type="submission" date="2020-08" db="EMBL/GenBank/DDBJ databases">
        <title>Sequencing the genomes of 1000 actinobacteria strains.</title>
        <authorList>
            <person name="Klenk H.-P."/>
        </authorList>
    </citation>
    <scope>NUCLEOTIDE SEQUENCE [LARGE SCALE GENOMIC DNA]</scope>
    <source>
        <strain evidence="5 6">DSM 102122</strain>
    </source>
</reference>
<dbReference type="PANTHER" id="PTHR46796">
    <property type="entry name" value="HTH-TYPE TRANSCRIPTIONAL ACTIVATOR RHAS-RELATED"/>
    <property type="match status" value="1"/>
</dbReference>
<evidence type="ECO:0000313" key="6">
    <source>
        <dbReference type="Proteomes" id="UP000542813"/>
    </source>
</evidence>
<dbReference type="InterPro" id="IPR018062">
    <property type="entry name" value="HTH_AraC-typ_CS"/>
</dbReference>
<evidence type="ECO:0000259" key="4">
    <source>
        <dbReference type="PROSITE" id="PS01124"/>
    </source>
</evidence>
<dbReference type="PROSITE" id="PS00041">
    <property type="entry name" value="HTH_ARAC_FAMILY_1"/>
    <property type="match status" value="1"/>
</dbReference>
<dbReference type="PROSITE" id="PS01124">
    <property type="entry name" value="HTH_ARAC_FAMILY_2"/>
    <property type="match status" value="1"/>
</dbReference>
<dbReference type="InterPro" id="IPR011051">
    <property type="entry name" value="RmlC_Cupin_sf"/>
</dbReference>
<dbReference type="InterPro" id="IPR014710">
    <property type="entry name" value="RmlC-like_jellyroll"/>
</dbReference>
<evidence type="ECO:0000313" key="5">
    <source>
        <dbReference type="EMBL" id="MBB5788532.1"/>
    </source>
</evidence>
<gene>
    <name evidence="5" type="ORF">HD601_003107</name>
</gene>
<evidence type="ECO:0000256" key="2">
    <source>
        <dbReference type="ARBA" id="ARBA00023125"/>
    </source>
</evidence>
<dbReference type="Pfam" id="PF12833">
    <property type="entry name" value="HTH_18"/>
    <property type="match status" value="1"/>
</dbReference>
<dbReference type="Pfam" id="PF12852">
    <property type="entry name" value="Cupin_6"/>
    <property type="match status" value="1"/>
</dbReference>
<dbReference type="PANTHER" id="PTHR46796:SF13">
    <property type="entry name" value="HTH-TYPE TRANSCRIPTIONAL ACTIVATOR RHAS"/>
    <property type="match status" value="1"/>
</dbReference>
<evidence type="ECO:0000256" key="1">
    <source>
        <dbReference type="ARBA" id="ARBA00023015"/>
    </source>
</evidence>
<protein>
    <submittedName>
        <fullName evidence="5">AraC family transcriptional activator of mtrCDE</fullName>
    </submittedName>
</protein>
<proteinExistence type="predicted"/>
<organism evidence="5 6">
    <name type="scientific">Jiangella mangrovi</name>
    <dbReference type="NCBI Taxonomy" id="1524084"/>
    <lineage>
        <taxon>Bacteria</taxon>
        <taxon>Bacillati</taxon>
        <taxon>Actinomycetota</taxon>
        <taxon>Actinomycetes</taxon>
        <taxon>Jiangellales</taxon>
        <taxon>Jiangellaceae</taxon>
        <taxon>Jiangella</taxon>
    </lineage>
</organism>
<dbReference type="SUPFAM" id="SSF51182">
    <property type="entry name" value="RmlC-like cupins"/>
    <property type="match status" value="1"/>
</dbReference>
<dbReference type="Gene3D" id="1.10.10.60">
    <property type="entry name" value="Homeodomain-like"/>
    <property type="match status" value="2"/>
</dbReference>
<evidence type="ECO:0000256" key="3">
    <source>
        <dbReference type="ARBA" id="ARBA00023163"/>
    </source>
</evidence>
<keyword evidence="2" id="KW-0238">DNA-binding</keyword>
<dbReference type="Gene3D" id="2.60.120.10">
    <property type="entry name" value="Jelly Rolls"/>
    <property type="match status" value="1"/>
</dbReference>
<dbReference type="InterPro" id="IPR032783">
    <property type="entry name" value="AraC_lig"/>
</dbReference>
<name>A0A7W9LLY1_9ACTN</name>
<sequence>MDAVSHLLRQARLEASLDKHCLLGASTRMDVAAHGEQRAPFHVLLEGTCRLQVGSVVLELGPGDVVVIPSGSPHRVITPGPEPLRGTAETGGDAFVTTRSSTGGDGVIDLFCGHYRFGAGAGALLFRSLPDPVKVSFGQSAESAEVLHMLSALMRGEAQREGAGTAAFLSGLCTALLAMVLRTARSSSTDATLWTAAGDGPVAAAVERILAEPAADWSIERLSREAAMSRATFLRRFARGTGMTVGAFLTQARLMAAADLLDSTGLTVAAVAMRVGYRSESAFTRAFRAAMGVTPARFRRAQQL</sequence>
<dbReference type="GO" id="GO:0043565">
    <property type="term" value="F:sequence-specific DNA binding"/>
    <property type="evidence" value="ECO:0007669"/>
    <property type="project" value="InterPro"/>
</dbReference>
<keyword evidence="6" id="KW-1185">Reference proteome</keyword>
<dbReference type="InterPro" id="IPR020449">
    <property type="entry name" value="Tscrpt_reg_AraC-type_HTH"/>
</dbReference>
<dbReference type="SUPFAM" id="SSF46689">
    <property type="entry name" value="Homeodomain-like"/>
    <property type="match status" value="2"/>
</dbReference>
<dbReference type="SMART" id="SM00342">
    <property type="entry name" value="HTH_ARAC"/>
    <property type="match status" value="1"/>
</dbReference>
<keyword evidence="1" id="KW-0805">Transcription regulation</keyword>
<dbReference type="InterPro" id="IPR050204">
    <property type="entry name" value="AraC_XylS_family_regulators"/>
</dbReference>
<comment type="caution">
    <text evidence="5">The sequence shown here is derived from an EMBL/GenBank/DDBJ whole genome shotgun (WGS) entry which is preliminary data.</text>
</comment>
<dbReference type="EMBL" id="JACHMM010000001">
    <property type="protein sequence ID" value="MBB5788532.1"/>
    <property type="molecule type" value="Genomic_DNA"/>
</dbReference>